<dbReference type="eggNOG" id="COG1975">
    <property type="taxonomic scope" value="Bacteria"/>
</dbReference>
<dbReference type="RefSeq" id="WP_015798966.1">
    <property type="nucleotide sequence ID" value="NC_013124.1"/>
</dbReference>
<dbReference type="Proteomes" id="UP000000771">
    <property type="component" value="Chromosome"/>
</dbReference>
<proteinExistence type="predicted"/>
<dbReference type="Pfam" id="PF13478">
    <property type="entry name" value="XdhC_C"/>
    <property type="match status" value="1"/>
</dbReference>
<dbReference type="Gene3D" id="3.40.50.720">
    <property type="entry name" value="NAD(P)-binding Rossmann-like Domain"/>
    <property type="match status" value="1"/>
</dbReference>
<dbReference type="AlphaFoldDB" id="C7M0H9"/>
<gene>
    <name evidence="3" type="ordered locus">Afer_1565</name>
</gene>
<protein>
    <recommendedName>
        <fullName evidence="5">Xanthine dehydrogenase</fullName>
    </recommendedName>
</protein>
<organism evidence="3 4">
    <name type="scientific">Acidimicrobium ferrooxidans (strain DSM 10331 / JCM 15462 / NBRC 103882 / ICP)</name>
    <dbReference type="NCBI Taxonomy" id="525909"/>
    <lineage>
        <taxon>Bacteria</taxon>
        <taxon>Bacillati</taxon>
        <taxon>Actinomycetota</taxon>
        <taxon>Acidimicrobiia</taxon>
        <taxon>Acidimicrobiales</taxon>
        <taxon>Acidimicrobiaceae</taxon>
        <taxon>Acidimicrobium</taxon>
    </lineage>
</organism>
<evidence type="ECO:0000259" key="1">
    <source>
        <dbReference type="Pfam" id="PF02625"/>
    </source>
</evidence>
<evidence type="ECO:0008006" key="5">
    <source>
        <dbReference type="Google" id="ProtNLM"/>
    </source>
</evidence>
<evidence type="ECO:0000313" key="4">
    <source>
        <dbReference type="Proteomes" id="UP000000771"/>
    </source>
</evidence>
<dbReference type="InterPro" id="IPR003777">
    <property type="entry name" value="XdhC_CoxI"/>
</dbReference>
<dbReference type="Pfam" id="PF02625">
    <property type="entry name" value="XdhC_CoxI"/>
    <property type="match status" value="1"/>
</dbReference>
<dbReference type="STRING" id="525909.Afer_1565"/>
<name>C7M0H9_ACIFD</name>
<dbReference type="HOGENOM" id="CLU_041115_1_0_11"/>
<accession>C7M0H9</accession>
<dbReference type="InterPro" id="IPR027051">
    <property type="entry name" value="XdhC_Rossmann_dom"/>
</dbReference>
<feature type="domain" description="XdhC Rossmann" evidence="2">
    <location>
        <begin position="230"/>
        <end position="375"/>
    </location>
</feature>
<reference evidence="3 4" key="1">
    <citation type="journal article" date="2009" name="Stand. Genomic Sci.">
        <title>Complete genome sequence of Acidimicrobium ferrooxidans type strain (ICP).</title>
        <authorList>
            <person name="Clum A."/>
            <person name="Nolan M."/>
            <person name="Lang E."/>
            <person name="Glavina Del Rio T."/>
            <person name="Tice H."/>
            <person name="Copeland A."/>
            <person name="Cheng J.F."/>
            <person name="Lucas S."/>
            <person name="Chen F."/>
            <person name="Bruce D."/>
            <person name="Goodwin L."/>
            <person name="Pitluck S."/>
            <person name="Ivanova N."/>
            <person name="Mavrommatis K."/>
            <person name="Mikhailova N."/>
            <person name="Pati A."/>
            <person name="Chen A."/>
            <person name="Palaniappan K."/>
            <person name="Goker M."/>
            <person name="Spring S."/>
            <person name="Land M."/>
            <person name="Hauser L."/>
            <person name="Chang Y.J."/>
            <person name="Jeffries C.C."/>
            <person name="Chain P."/>
            <person name="Bristow J."/>
            <person name="Eisen J.A."/>
            <person name="Markowitz V."/>
            <person name="Hugenholtz P."/>
            <person name="Kyrpides N.C."/>
            <person name="Klenk H.P."/>
            <person name="Lapidus A."/>
        </authorList>
    </citation>
    <scope>NUCLEOTIDE SEQUENCE [LARGE SCALE GENOMIC DNA]</scope>
    <source>
        <strain evidence="4">DSM 10331 / JCM 15462 / NBRC 103882 / ICP</strain>
    </source>
</reference>
<dbReference type="KEGG" id="afo:Afer_1565"/>
<sequence>MREALEAVVAWRRAGVRAALATVVAVEGSGPREPGTMMAVSERAEVVGSVSGGCVEGAVVAEALARLDAPEAVLASIGITGSVERGAATLAFGYSDDEAIAVGLTCGGTFHILVDPDPPDFLDEVVDAIGHGVAASLAFVWQVDSSVDDYFAADHVGVAMPKVGATLAVLGDGRRFGSLGNESLDRVVAREAAGAIDAARGTRRELGRLGETRSREVSVVLAVEAPPPTMVVLGAVDFADALARTARLLGYRVLVVDARALFATRERFPMADEVVVAWPHAWLEAHRDEIQARDAICVLTHDPKFDVPAIQAALATRAGYIGVMGSRRTQRDRRERLREAGVDLDEVDARVAAPIGLDLGARTPEETAIAIVAEIIARREGRSGTPLSATDGDIHAAGAFTW</sequence>
<dbReference type="EMBL" id="CP001631">
    <property type="protein sequence ID" value="ACU54487.1"/>
    <property type="molecule type" value="Genomic_DNA"/>
</dbReference>
<dbReference type="PANTHER" id="PTHR30388:SF4">
    <property type="entry name" value="MOLYBDENUM COFACTOR INSERTION CHAPERONE PAOD"/>
    <property type="match status" value="1"/>
</dbReference>
<feature type="domain" description="XdhC- CoxI" evidence="1">
    <location>
        <begin position="11"/>
        <end position="72"/>
    </location>
</feature>
<keyword evidence="4" id="KW-1185">Reference proteome</keyword>
<dbReference type="PANTHER" id="PTHR30388">
    <property type="entry name" value="ALDEHYDE OXIDOREDUCTASE MOLYBDENUM COFACTOR ASSEMBLY PROTEIN"/>
    <property type="match status" value="1"/>
</dbReference>
<dbReference type="OrthoDB" id="9815497at2"/>
<evidence type="ECO:0000313" key="3">
    <source>
        <dbReference type="EMBL" id="ACU54487.1"/>
    </source>
</evidence>
<evidence type="ECO:0000259" key="2">
    <source>
        <dbReference type="Pfam" id="PF13478"/>
    </source>
</evidence>
<dbReference type="InterPro" id="IPR052698">
    <property type="entry name" value="MoCofactor_Util/Proc"/>
</dbReference>